<dbReference type="EMBL" id="AP012319">
    <property type="protein sequence ID" value="BAL87296.1"/>
    <property type="molecule type" value="Genomic_DNA"/>
</dbReference>
<keyword evidence="3" id="KW-1185">Reference proteome</keyword>
<dbReference type="RefSeq" id="WP_014442191.1">
    <property type="nucleotide sequence ID" value="NC_017093.1"/>
</dbReference>
<organism evidence="2 3">
    <name type="scientific">Actinoplanes missouriensis (strain ATCC 14538 / DSM 43046 / CBS 188.64 / JCM 3121 / NBRC 102363 / NCIMB 12654 / NRRL B-3342 / UNCC 431)</name>
    <dbReference type="NCBI Taxonomy" id="512565"/>
    <lineage>
        <taxon>Bacteria</taxon>
        <taxon>Bacillati</taxon>
        <taxon>Actinomycetota</taxon>
        <taxon>Actinomycetes</taxon>
        <taxon>Micromonosporales</taxon>
        <taxon>Micromonosporaceae</taxon>
        <taxon>Actinoplanes</taxon>
    </lineage>
</organism>
<name>I0H2Q9_ACTM4</name>
<protein>
    <submittedName>
        <fullName evidence="2">Uncharacterized protein</fullName>
    </submittedName>
</protein>
<reference evidence="2 3" key="1">
    <citation type="submission" date="2012-02" db="EMBL/GenBank/DDBJ databases">
        <title>Complete genome sequence of Actinoplanes missouriensis 431 (= NBRC 102363).</title>
        <authorList>
            <person name="Ohnishi Y."/>
            <person name="Ishikawa J."/>
            <person name="Sekine M."/>
            <person name="Hosoyama A."/>
            <person name="Harada T."/>
            <person name="Narita H."/>
            <person name="Hata T."/>
            <person name="Konno Y."/>
            <person name="Tutikane K."/>
            <person name="Fujita N."/>
            <person name="Horinouchi S."/>
            <person name="Hayakawa M."/>
        </authorList>
    </citation>
    <scope>NUCLEOTIDE SEQUENCE [LARGE SCALE GENOMIC DNA]</scope>
    <source>
        <strain evidence="3">ATCC 14538 / DSM 43046 / CBS 188.64 / JCM 3121 / NBRC 102363 / NCIMB 12654 / NRRL B-3342 / UNCC 431</strain>
    </source>
</reference>
<feature type="region of interest" description="Disordered" evidence="1">
    <location>
        <begin position="58"/>
        <end position="113"/>
    </location>
</feature>
<dbReference type="STRING" id="512565.AMIS_20760"/>
<dbReference type="PATRIC" id="fig|512565.3.peg.2077"/>
<dbReference type="AlphaFoldDB" id="I0H2Q9"/>
<dbReference type="KEGG" id="ams:AMIS_20760"/>
<evidence type="ECO:0000313" key="2">
    <source>
        <dbReference type="EMBL" id="BAL87296.1"/>
    </source>
</evidence>
<accession>I0H2Q9</accession>
<proteinExistence type="predicted"/>
<evidence type="ECO:0000256" key="1">
    <source>
        <dbReference type="SAM" id="MobiDB-lite"/>
    </source>
</evidence>
<gene>
    <name evidence="2" type="ordered locus">AMIS_20760</name>
</gene>
<dbReference type="Proteomes" id="UP000007882">
    <property type="component" value="Chromosome"/>
</dbReference>
<sequence length="113" mass="11827">MTSVEIAYRPGDGGYRAVVDGRPLDIAAYVADPGDGGKVMVSLIVAADALQVGIPPRQLAPERRNQPPMTTWGNPDLPDPRANVPGWQPTPSAAEAGRAHTGEHRALGNGRPA</sequence>
<dbReference type="HOGENOM" id="CLU_2128123_0_0_11"/>
<feature type="compositionally biased region" description="Basic and acidic residues" evidence="1">
    <location>
        <begin position="97"/>
        <end position="106"/>
    </location>
</feature>
<evidence type="ECO:0000313" key="3">
    <source>
        <dbReference type="Proteomes" id="UP000007882"/>
    </source>
</evidence>